<evidence type="ECO:0000313" key="2">
    <source>
        <dbReference type="Proteomes" id="UP001152795"/>
    </source>
</evidence>
<feature type="non-terminal residue" evidence="1">
    <location>
        <position position="137"/>
    </location>
</feature>
<proteinExistence type="predicted"/>
<name>A0A7D9EQB0_PARCT</name>
<comment type="caution">
    <text evidence="1">The sequence shown here is derived from an EMBL/GenBank/DDBJ whole genome shotgun (WGS) entry which is preliminary data.</text>
</comment>
<evidence type="ECO:0000313" key="1">
    <source>
        <dbReference type="EMBL" id="CAB4014190.1"/>
    </source>
</evidence>
<dbReference type="EMBL" id="CACRXK020008191">
    <property type="protein sequence ID" value="CAB4014190.1"/>
    <property type="molecule type" value="Genomic_DNA"/>
</dbReference>
<keyword evidence="2" id="KW-1185">Reference proteome</keyword>
<dbReference type="AlphaFoldDB" id="A0A7D9EQB0"/>
<sequence length="137" mass="15986">QDGDTVQVKIIGPPKNCDGAESRIRHRITFHKQRMMRYEFGGDKQFVCFAYNDENEKFCLKLGRSAPKLDGFIHGQRYRIETDDDVYQSDISDKTISEIKNHLLTPLQKLNELQDEKQLMADLWCHFGKVFVTCVDE</sequence>
<protein>
    <submittedName>
        <fullName evidence="1">Uncharacterized protein</fullName>
    </submittedName>
</protein>
<accession>A0A7D9EQB0</accession>
<gene>
    <name evidence="1" type="ORF">PACLA_8A089213</name>
</gene>
<feature type="non-terminal residue" evidence="1">
    <location>
        <position position="1"/>
    </location>
</feature>
<reference evidence="1" key="1">
    <citation type="submission" date="2020-04" db="EMBL/GenBank/DDBJ databases">
        <authorList>
            <person name="Alioto T."/>
            <person name="Alioto T."/>
            <person name="Gomez Garrido J."/>
        </authorList>
    </citation>
    <scope>NUCLEOTIDE SEQUENCE</scope>
    <source>
        <strain evidence="1">A484AB</strain>
    </source>
</reference>
<organism evidence="1 2">
    <name type="scientific">Paramuricea clavata</name>
    <name type="common">Red gorgonian</name>
    <name type="synonym">Violescent sea-whip</name>
    <dbReference type="NCBI Taxonomy" id="317549"/>
    <lineage>
        <taxon>Eukaryota</taxon>
        <taxon>Metazoa</taxon>
        <taxon>Cnidaria</taxon>
        <taxon>Anthozoa</taxon>
        <taxon>Octocorallia</taxon>
        <taxon>Malacalcyonacea</taxon>
        <taxon>Plexauridae</taxon>
        <taxon>Paramuricea</taxon>
    </lineage>
</organism>
<dbReference type="Proteomes" id="UP001152795">
    <property type="component" value="Unassembled WGS sequence"/>
</dbReference>